<proteinExistence type="predicted"/>
<evidence type="ECO:0000313" key="1">
    <source>
        <dbReference type="EMBL" id="CAE8643849.1"/>
    </source>
</evidence>
<evidence type="ECO:0000313" key="2">
    <source>
        <dbReference type="Proteomes" id="UP000654075"/>
    </source>
</evidence>
<dbReference type="EMBL" id="CAJNNV010033451">
    <property type="protein sequence ID" value="CAE8643849.1"/>
    <property type="molecule type" value="Genomic_DNA"/>
</dbReference>
<accession>A0A813I206</accession>
<dbReference type="OrthoDB" id="417371at2759"/>
<feature type="non-terminal residue" evidence="1">
    <location>
        <position position="1"/>
    </location>
</feature>
<gene>
    <name evidence="1" type="ORF">PGLA1383_LOCUS58143</name>
</gene>
<sequence length="297" mass="32415">MVGLAAGFLGSSRLLGDDKSRVDCAKPRHLTADQLVASGPQGGPWSPQAKRHNRIRHNQIALVDAAATVVENPRSLHKALGTRDLLDVTSDVFSDVRGRLGQVIMDRVRHAFLETSITSTRHPMRKERLKKLKSEVFWARGFLDRCSSKDQGDIQRIEVSFEALDSIQKAQVLQLEAASVAAAAQPFSPLSGVVRLWGCRLTASSPGKVKLKPGQRLFVTQACIDNNSPEAVGVSGEVLLEQGGKAFSLASLSSPGKEFCSLACTITLDGTRFLVRGKNQTYNRLAGVYNRYNRTDF</sequence>
<dbReference type="Proteomes" id="UP000654075">
    <property type="component" value="Unassembled WGS sequence"/>
</dbReference>
<reference evidence="1" key="1">
    <citation type="submission" date="2021-02" db="EMBL/GenBank/DDBJ databases">
        <authorList>
            <person name="Dougan E. K."/>
            <person name="Rhodes N."/>
            <person name="Thang M."/>
            <person name="Chan C."/>
        </authorList>
    </citation>
    <scope>NUCLEOTIDE SEQUENCE</scope>
</reference>
<comment type="caution">
    <text evidence="1">The sequence shown here is derived from an EMBL/GenBank/DDBJ whole genome shotgun (WGS) entry which is preliminary data.</text>
</comment>
<organism evidence="1 2">
    <name type="scientific">Polarella glacialis</name>
    <name type="common">Dinoflagellate</name>
    <dbReference type="NCBI Taxonomy" id="89957"/>
    <lineage>
        <taxon>Eukaryota</taxon>
        <taxon>Sar</taxon>
        <taxon>Alveolata</taxon>
        <taxon>Dinophyceae</taxon>
        <taxon>Suessiales</taxon>
        <taxon>Suessiaceae</taxon>
        <taxon>Polarella</taxon>
    </lineage>
</organism>
<protein>
    <submittedName>
        <fullName evidence="1">Uncharacterized protein</fullName>
    </submittedName>
</protein>
<name>A0A813I206_POLGL</name>
<dbReference type="AlphaFoldDB" id="A0A813I206"/>
<keyword evidence="2" id="KW-1185">Reference proteome</keyword>